<dbReference type="Proteomes" id="UP000680279">
    <property type="component" value="Unassembled WGS sequence"/>
</dbReference>
<reference evidence="1 2" key="1">
    <citation type="submission" date="2021-03" db="EMBL/GenBank/DDBJ databases">
        <title>Antimicrobial resistance genes in bacteria isolated from Japanese honey, and their potential for conferring macrolide and lincosamide resistance in the American foulbrood pathogen Paenibacillus larvae.</title>
        <authorList>
            <person name="Okamoto M."/>
            <person name="Kumagai M."/>
            <person name="Kanamori H."/>
            <person name="Takamatsu D."/>
        </authorList>
    </citation>
    <scope>NUCLEOTIDE SEQUENCE [LARGE SCALE GENOMIC DNA]</scope>
    <source>
        <strain evidence="1 2">J1TS3</strain>
    </source>
</reference>
<gene>
    <name evidence="1" type="primary">yomX</name>
    <name evidence="1" type="ORF">J1TS3_42450</name>
</gene>
<dbReference type="RefSeq" id="WP_212963877.1">
    <property type="nucleotide sequence ID" value="NZ_BOQT01000026.1"/>
</dbReference>
<protein>
    <submittedName>
        <fullName evidence="1">Uncharacterized protein</fullName>
    </submittedName>
</protein>
<sequence>MPKEWYLSDSDKYLSGYENEEFTLNATSAFDEILLNSPESYDVLINDVPSKAIIQTKSSDIARKILTRIGDISCGDIVDYKKNKWLAVDFADDNRMYESTIIKLCNTTFHLELDKTTVLLKDENGNPILDNHGRPIYEEVPNTKDVPCVVETKYYFNNRNEQITLPEDRVMISIQYQEANNLKENAEFNLYNSRFSIKFIDYTKVVNDKGVMIITGERVMKKDGNV</sequence>
<name>A0ABQ4KBV7_9BACI</name>
<dbReference type="EMBL" id="BOQT01000026">
    <property type="protein sequence ID" value="GIN23111.1"/>
    <property type="molecule type" value="Genomic_DNA"/>
</dbReference>
<accession>A0ABQ4KBV7</accession>
<organism evidence="1 2">
    <name type="scientific">Siminovitchia fordii</name>
    <dbReference type="NCBI Taxonomy" id="254759"/>
    <lineage>
        <taxon>Bacteria</taxon>
        <taxon>Bacillati</taxon>
        <taxon>Bacillota</taxon>
        <taxon>Bacilli</taxon>
        <taxon>Bacillales</taxon>
        <taxon>Bacillaceae</taxon>
        <taxon>Siminovitchia</taxon>
    </lineage>
</organism>
<comment type="caution">
    <text evidence="1">The sequence shown here is derived from an EMBL/GenBank/DDBJ whole genome shotgun (WGS) entry which is preliminary data.</text>
</comment>
<evidence type="ECO:0000313" key="1">
    <source>
        <dbReference type="EMBL" id="GIN23111.1"/>
    </source>
</evidence>
<keyword evidence="2" id="KW-1185">Reference proteome</keyword>
<evidence type="ECO:0000313" key="2">
    <source>
        <dbReference type="Proteomes" id="UP000680279"/>
    </source>
</evidence>
<proteinExistence type="predicted"/>